<dbReference type="EMBL" id="BKCJ010581850">
    <property type="protein sequence ID" value="GFB23506.1"/>
    <property type="molecule type" value="Genomic_DNA"/>
</dbReference>
<proteinExistence type="predicted"/>
<reference evidence="1" key="1">
    <citation type="journal article" date="2019" name="Sci. Rep.">
        <title>Draft genome of Tanacetum cinerariifolium, the natural source of mosquito coil.</title>
        <authorList>
            <person name="Yamashiro T."/>
            <person name="Shiraishi A."/>
            <person name="Satake H."/>
            <person name="Nakayama K."/>
        </authorList>
    </citation>
    <scope>NUCLEOTIDE SEQUENCE</scope>
</reference>
<dbReference type="AlphaFoldDB" id="A0A699L3V3"/>
<comment type="caution">
    <text evidence="1">The sequence shown here is derived from an EMBL/GenBank/DDBJ whole genome shotgun (WGS) entry which is preliminary data.</text>
</comment>
<accession>A0A699L3V3</accession>
<sequence length="88" mass="10110">MSMCLDRECWTLLQQRAMALRLLQYRGILLKAISAIAVSFGYQSPYGSFEIPKDRFKCFKVLFGRRCLIPRTHAYNKHQVGSAGSEVH</sequence>
<protein>
    <submittedName>
        <fullName evidence="1">Uncharacterized protein</fullName>
    </submittedName>
</protein>
<evidence type="ECO:0000313" key="1">
    <source>
        <dbReference type="EMBL" id="GFB23506.1"/>
    </source>
</evidence>
<gene>
    <name evidence="1" type="ORF">Tci_695477</name>
</gene>
<organism evidence="1">
    <name type="scientific">Tanacetum cinerariifolium</name>
    <name type="common">Dalmatian daisy</name>
    <name type="synonym">Chrysanthemum cinerariifolium</name>
    <dbReference type="NCBI Taxonomy" id="118510"/>
    <lineage>
        <taxon>Eukaryota</taxon>
        <taxon>Viridiplantae</taxon>
        <taxon>Streptophyta</taxon>
        <taxon>Embryophyta</taxon>
        <taxon>Tracheophyta</taxon>
        <taxon>Spermatophyta</taxon>
        <taxon>Magnoliopsida</taxon>
        <taxon>eudicotyledons</taxon>
        <taxon>Gunneridae</taxon>
        <taxon>Pentapetalae</taxon>
        <taxon>asterids</taxon>
        <taxon>campanulids</taxon>
        <taxon>Asterales</taxon>
        <taxon>Asteraceae</taxon>
        <taxon>Asteroideae</taxon>
        <taxon>Anthemideae</taxon>
        <taxon>Anthemidinae</taxon>
        <taxon>Tanacetum</taxon>
    </lineage>
</organism>
<name>A0A699L3V3_TANCI</name>